<evidence type="ECO:0000256" key="3">
    <source>
        <dbReference type="ARBA" id="ARBA00022692"/>
    </source>
</evidence>
<dbReference type="InterPro" id="IPR052175">
    <property type="entry name" value="ComplexI-like_HydComp"/>
</dbReference>
<feature type="transmembrane region" description="Helical" evidence="8">
    <location>
        <begin position="277"/>
        <end position="302"/>
    </location>
</feature>
<reference evidence="10 11" key="1">
    <citation type="submission" date="2016-10" db="EMBL/GenBank/DDBJ databases">
        <authorList>
            <person name="de Groot N.N."/>
        </authorList>
    </citation>
    <scope>NUCLEOTIDE SEQUENCE [LARGE SCALE GENOMIC DNA]</scope>
    <source>
        <strain evidence="10 11">Z108</strain>
    </source>
</reference>
<evidence type="ECO:0000256" key="2">
    <source>
        <dbReference type="ARBA" id="ARBA00022475"/>
    </source>
</evidence>
<feature type="domain" description="NADH:quinone oxidoreductase/Mrp antiporter transmembrane" evidence="9">
    <location>
        <begin position="135"/>
        <end position="426"/>
    </location>
</feature>
<protein>
    <submittedName>
        <fullName evidence="10">Hydrogenase-4 component F</fullName>
    </submittedName>
</protein>
<feature type="transmembrane region" description="Helical" evidence="8">
    <location>
        <begin position="75"/>
        <end position="96"/>
    </location>
</feature>
<organism evidence="10 11">
    <name type="scientific">Selenomonas ruminantium</name>
    <dbReference type="NCBI Taxonomy" id="971"/>
    <lineage>
        <taxon>Bacteria</taxon>
        <taxon>Bacillati</taxon>
        <taxon>Bacillota</taxon>
        <taxon>Negativicutes</taxon>
        <taxon>Selenomonadales</taxon>
        <taxon>Selenomonadaceae</taxon>
        <taxon>Selenomonas</taxon>
    </lineage>
</organism>
<comment type="subcellular location">
    <subcellularLocation>
        <location evidence="1">Cell membrane</location>
        <topology evidence="1">Multi-pass membrane protein</topology>
    </subcellularLocation>
    <subcellularLocation>
        <location evidence="7">Membrane</location>
        <topology evidence="7">Multi-pass membrane protein</topology>
    </subcellularLocation>
</comment>
<dbReference type="PRINTS" id="PR01437">
    <property type="entry name" value="NUOXDRDTASE4"/>
</dbReference>
<gene>
    <name evidence="10" type="ORF">SAMN04487861_12323</name>
</gene>
<dbReference type="Proteomes" id="UP000183639">
    <property type="component" value="Unassembled WGS sequence"/>
</dbReference>
<accession>A0A1I3GLL6</accession>
<dbReference type="Pfam" id="PF00361">
    <property type="entry name" value="Proton_antipo_M"/>
    <property type="match status" value="1"/>
</dbReference>
<evidence type="ECO:0000256" key="1">
    <source>
        <dbReference type="ARBA" id="ARBA00004651"/>
    </source>
</evidence>
<evidence type="ECO:0000313" key="10">
    <source>
        <dbReference type="EMBL" id="SFI24377.1"/>
    </source>
</evidence>
<feature type="transmembrane region" description="Helical" evidence="8">
    <location>
        <begin position="386"/>
        <end position="409"/>
    </location>
</feature>
<feature type="transmembrane region" description="Helical" evidence="8">
    <location>
        <begin position="421"/>
        <end position="442"/>
    </location>
</feature>
<dbReference type="GO" id="GO:0016491">
    <property type="term" value="F:oxidoreductase activity"/>
    <property type="evidence" value="ECO:0007669"/>
    <property type="project" value="UniProtKB-KW"/>
</dbReference>
<sequence length="502" mass="54872">MDFNYTIPQLVYTLLALPPVFSIIAAVNVLGKGLLHWLNRLTSVAAGAIVVRLVMQFDPAAPQAFGYLYLDALGLWMLVIVTMLYLAFAWTSKAYLDRDTNIRYGYLRRFGHLEGRFYALSHLFVWTMMLVVLVNNLGLMWVAIEATTLVSALLVAFKFTRTSLEAAWKYVMVCTVGICLALLGTILVYYAQILAMGGAQALDWQYLAAHGSELNPALAKVAFCFLFVGYGTKVGLAPMHAWLPDAHSEAPALTSGLLSGALCICAIYVLLRNVIVIMPAVGMGFISGLFLFFGLLTIALAIPFVVVQRDIKRMLAYSSMENFGLMAAGFGLFLPLAVEASLLHMMNHALVKYALFYTAGTIMEAYGTKNMMRMHGMLQQSPRTALFWLLGIVGILGMPPMGIFFSKFYIIDSFFLAERPWLGILALVLLAGMLIGILYHAMRMLGGKPSRKCAGELMGRLDTAVLLVLLLSSGIISGALAEIPYLSDLIMAAGQIVLGGMS</sequence>
<feature type="transmembrane region" description="Helical" evidence="8">
    <location>
        <begin position="250"/>
        <end position="271"/>
    </location>
</feature>
<dbReference type="RefSeq" id="WP_082336288.1">
    <property type="nucleotide sequence ID" value="NZ_FOQK01000023.1"/>
</dbReference>
<dbReference type="InterPro" id="IPR003918">
    <property type="entry name" value="NADH_UbQ_OxRdtase"/>
</dbReference>
<feature type="transmembrane region" description="Helical" evidence="8">
    <location>
        <begin position="171"/>
        <end position="197"/>
    </location>
</feature>
<evidence type="ECO:0000256" key="6">
    <source>
        <dbReference type="ARBA" id="ARBA00023136"/>
    </source>
</evidence>
<feature type="transmembrane region" description="Helical" evidence="8">
    <location>
        <begin position="117"/>
        <end position="134"/>
    </location>
</feature>
<keyword evidence="5" id="KW-0560">Oxidoreductase</keyword>
<name>A0A1I3GLL6_SELRU</name>
<dbReference type="OrthoDB" id="9807568at2"/>
<feature type="transmembrane region" description="Helical" evidence="8">
    <location>
        <begin position="323"/>
        <end position="343"/>
    </location>
</feature>
<feature type="transmembrane region" description="Helical" evidence="8">
    <location>
        <begin position="37"/>
        <end position="55"/>
    </location>
</feature>
<proteinExistence type="predicted"/>
<dbReference type="EMBL" id="FOQK01000023">
    <property type="protein sequence ID" value="SFI24377.1"/>
    <property type="molecule type" value="Genomic_DNA"/>
</dbReference>
<feature type="transmembrane region" description="Helical" evidence="8">
    <location>
        <begin position="12"/>
        <end position="30"/>
    </location>
</feature>
<dbReference type="GO" id="GO:0005886">
    <property type="term" value="C:plasma membrane"/>
    <property type="evidence" value="ECO:0007669"/>
    <property type="project" value="UniProtKB-SubCell"/>
</dbReference>
<dbReference type="AlphaFoldDB" id="A0A1I3GLL6"/>
<feature type="transmembrane region" description="Helical" evidence="8">
    <location>
        <begin position="140"/>
        <end position="159"/>
    </location>
</feature>
<evidence type="ECO:0000256" key="5">
    <source>
        <dbReference type="ARBA" id="ARBA00023002"/>
    </source>
</evidence>
<evidence type="ECO:0000259" key="9">
    <source>
        <dbReference type="Pfam" id="PF00361"/>
    </source>
</evidence>
<keyword evidence="6 8" id="KW-0472">Membrane</keyword>
<evidence type="ECO:0000313" key="11">
    <source>
        <dbReference type="Proteomes" id="UP000183639"/>
    </source>
</evidence>
<keyword evidence="4 8" id="KW-1133">Transmembrane helix</keyword>
<dbReference type="PANTHER" id="PTHR42682:SF5">
    <property type="entry name" value="HYDROGENASE-4 COMPONENT F"/>
    <property type="match status" value="1"/>
</dbReference>
<keyword evidence="2" id="KW-1003">Cell membrane</keyword>
<feature type="transmembrane region" description="Helical" evidence="8">
    <location>
        <begin position="463"/>
        <end position="481"/>
    </location>
</feature>
<dbReference type="InterPro" id="IPR001750">
    <property type="entry name" value="ND/Mrp_TM"/>
</dbReference>
<keyword evidence="3 7" id="KW-0812">Transmembrane</keyword>
<evidence type="ECO:0000256" key="7">
    <source>
        <dbReference type="RuleBase" id="RU000320"/>
    </source>
</evidence>
<dbReference type="PANTHER" id="PTHR42682">
    <property type="entry name" value="HYDROGENASE-4 COMPONENT F"/>
    <property type="match status" value="1"/>
</dbReference>
<evidence type="ECO:0000256" key="8">
    <source>
        <dbReference type="SAM" id="Phobius"/>
    </source>
</evidence>
<dbReference type="GO" id="GO:0008137">
    <property type="term" value="F:NADH dehydrogenase (ubiquinone) activity"/>
    <property type="evidence" value="ECO:0007669"/>
    <property type="project" value="InterPro"/>
</dbReference>
<evidence type="ECO:0000256" key="4">
    <source>
        <dbReference type="ARBA" id="ARBA00022989"/>
    </source>
</evidence>
<dbReference type="GO" id="GO:0042773">
    <property type="term" value="P:ATP synthesis coupled electron transport"/>
    <property type="evidence" value="ECO:0007669"/>
    <property type="project" value="InterPro"/>
</dbReference>